<comment type="caution">
    <text evidence="3">The sequence shown here is derived from an EMBL/GenBank/DDBJ whole genome shotgun (WGS) entry which is preliminary data.</text>
</comment>
<organism evidence="3 4">
    <name type="scientific">Lasiosphaeria ovina</name>
    <dbReference type="NCBI Taxonomy" id="92902"/>
    <lineage>
        <taxon>Eukaryota</taxon>
        <taxon>Fungi</taxon>
        <taxon>Dikarya</taxon>
        <taxon>Ascomycota</taxon>
        <taxon>Pezizomycotina</taxon>
        <taxon>Sordariomycetes</taxon>
        <taxon>Sordariomycetidae</taxon>
        <taxon>Sordariales</taxon>
        <taxon>Lasiosphaeriaceae</taxon>
        <taxon>Lasiosphaeria</taxon>
    </lineage>
</organism>
<name>A0AAE0K7U2_9PEZI</name>
<feature type="domain" description="DnaJ homologue subfamily C member 28 conserved" evidence="2">
    <location>
        <begin position="281"/>
        <end position="350"/>
    </location>
</feature>
<sequence length="574" mass="63200">MASNTPFVCRACARSLHRSGRLRTLPPTSAHVSARSRQLSSRPAAATATATQASPPPRDPETPQNHDAQHHDAASTSSTSPSNAPPAPTEQGPMSRRLQEATEEALLTGGRAGRRAVEDAGFSHELKAKLLEKLADAQFRTEHSVALTEAGITGDVPEAAGHGTRALALALPWTGEETTEDAVLRMLDDARKPMAPKLRGKPKIPSPVTVDMRLRPTQRLSPGQRAASARDKAQTYTGMGLGKGHIGLSNKEREAFRKEYRERFAPGARAMPNTITGLAALANERIEDAIARGQFKDIPRGKGVERDTRANNPFIDTTEYILNNMIKRQEIVPPWIEKQQELLKAATVFRSRLRNDWERHAARMIASRGGSLQEQVDRARAYAQAEEVHNPRRRNIEQTSVPTNTTDDIVMARIRQEGPDSATTVSISNGETPPADDAIDSSAAATAFVSTRPYRDPDWEAAERSYMELAIANLNAITRSYNLMAPELAKKPYFSLQRELNNCYADVAPKLASVIQDRATRPTRSSIDVVGKRTRTNSILDRLGGDGVAVEIRESKEPHYGLKEMWRDFWAKPK</sequence>
<dbReference type="AlphaFoldDB" id="A0AAE0K7U2"/>
<dbReference type="InterPro" id="IPR018961">
    <property type="entry name" value="DnaJ_homolog_subfam-C_membr-28"/>
</dbReference>
<dbReference type="PANTHER" id="PTHR39394:SF1">
    <property type="entry name" value="DNAJ HOMOLOGUE SUBFAMILY C MEMBER 28 CONSERVED DOMAIN-CONTAINING PROTEIN"/>
    <property type="match status" value="1"/>
</dbReference>
<dbReference type="EMBL" id="JAULSN010000005">
    <property type="protein sequence ID" value="KAK3370970.1"/>
    <property type="molecule type" value="Genomic_DNA"/>
</dbReference>
<reference evidence="3" key="1">
    <citation type="journal article" date="2023" name="Mol. Phylogenet. Evol.">
        <title>Genome-scale phylogeny and comparative genomics of the fungal order Sordariales.</title>
        <authorList>
            <person name="Hensen N."/>
            <person name="Bonometti L."/>
            <person name="Westerberg I."/>
            <person name="Brannstrom I.O."/>
            <person name="Guillou S."/>
            <person name="Cros-Aarteil S."/>
            <person name="Calhoun S."/>
            <person name="Haridas S."/>
            <person name="Kuo A."/>
            <person name="Mondo S."/>
            <person name="Pangilinan J."/>
            <person name="Riley R."/>
            <person name="LaButti K."/>
            <person name="Andreopoulos B."/>
            <person name="Lipzen A."/>
            <person name="Chen C."/>
            <person name="Yan M."/>
            <person name="Daum C."/>
            <person name="Ng V."/>
            <person name="Clum A."/>
            <person name="Steindorff A."/>
            <person name="Ohm R.A."/>
            <person name="Martin F."/>
            <person name="Silar P."/>
            <person name="Natvig D.O."/>
            <person name="Lalanne C."/>
            <person name="Gautier V."/>
            <person name="Ament-Velasquez S.L."/>
            <person name="Kruys A."/>
            <person name="Hutchinson M.I."/>
            <person name="Powell A.J."/>
            <person name="Barry K."/>
            <person name="Miller A.N."/>
            <person name="Grigoriev I.V."/>
            <person name="Debuchy R."/>
            <person name="Gladieux P."/>
            <person name="Hiltunen Thoren M."/>
            <person name="Johannesson H."/>
        </authorList>
    </citation>
    <scope>NUCLEOTIDE SEQUENCE</scope>
    <source>
        <strain evidence="3">CBS 958.72</strain>
    </source>
</reference>
<dbReference type="Pfam" id="PF09350">
    <property type="entry name" value="DJC28_CD"/>
    <property type="match status" value="1"/>
</dbReference>
<proteinExistence type="predicted"/>
<feature type="compositionally biased region" description="Polar residues" evidence="1">
    <location>
        <begin position="26"/>
        <end position="39"/>
    </location>
</feature>
<accession>A0AAE0K7U2</accession>
<feature type="region of interest" description="Disordered" evidence="1">
    <location>
        <begin position="20"/>
        <end position="97"/>
    </location>
</feature>
<protein>
    <recommendedName>
        <fullName evidence="2">DnaJ homologue subfamily C member 28 conserved domain-containing protein</fullName>
    </recommendedName>
</protein>
<evidence type="ECO:0000313" key="4">
    <source>
        <dbReference type="Proteomes" id="UP001287356"/>
    </source>
</evidence>
<feature type="compositionally biased region" description="Low complexity" evidence="1">
    <location>
        <begin position="40"/>
        <end position="53"/>
    </location>
</feature>
<gene>
    <name evidence="3" type="ORF">B0T24DRAFT_303743</name>
</gene>
<dbReference type="Proteomes" id="UP001287356">
    <property type="component" value="Unassembled WGS sequence"/>
</dbReference>
<evidence type="ECO:0000259" key="2">
    <source>
        <dbReference type="Pfam" id="PF09350"/>
    </source>
</evidence>
<evidence type="ECO:0000256" key="1">
    <source>
        <dbReference type="SAM" id="MobiDB-lite"/>
    </source>
</evidence>
<dbReference type="PANTHER" id="PTHR39394">
    <property type="entry name" value="YALI0E31793P"/>
    <property type="match status" value="1"/>
</dbReference>
<keyword evidence="4" id="KW-1185">Reference proteome</keyword>
<reference evidence="3" key="2">
    <citation type="submission" date="2023-06" db="EMBL/GenBank/DDBJ databases">
        <authorList>
            <consortium name="Lawrence Berkeley National Laboratory"/>
            <person name="Haridas S."/>
            <person name="Hensen N."/>
            <person name="Bonometti L."/>
            <person name="Westerberg I."/>
            <person name="Brannstrom I.O."/>
            <person name="Guillou S."/>
            <person name="Cros-Aarteil S."/>
            <person name="Calhoun S."/>
            <person name="Kuo A."/>
            <person name="Mondo S."/>
            <person name="Pangilinan J."/>
            <person name="Riley R."/>
            <person name="Labutti K."/>
            <person name="Andreopoulos B."/>
            <person name="Lipzen A."/>
            <person name="Chen C."/>
            <person name="Yanf M."/>
            <person name="Daum C."/>
            <person name="Ng V."/>
            <person name="Clum A."/>
            <person name="Steindorff A."/>
            <person name="Ohm R."/>
            <person name="Martin F."/>
            <person name="Silar P."/>
            <person name="Natvig D."/>
            <person name="Lalanne C."/>
            <person name="Gautier V."/>
            <person name="Ament-Velasquez S.L."/>
            <person name="Kruys A."/>
            <person name="Hutchinson M.I."/>
            <person name="Powell A.J."/>
            <person name="Barry K."/>
            <person name="Miller A.N."/>
            <person name="Grigoriev I.V."/>
            <person name="Debuchy R."/>
            <person name="Gladieux P."/>
            <person name="Thoren M.H."/>
            <person name="Johannesson H."/>
        </authorList>
    </citation>
    <scope>NUCLEOTIDE SEQUENCE</scope>
    <source>
        <strain evidence="3">CBS 958.72</strain>
    </source>
</reference>
<evidence type="ECO:0000313" key="3">
    <source>
        <dbReference type="EMBL" id="KAK3370970.1"/>
    </source>
</evidence>